<gene>
    <name evidence="4" type="ordered locus">Lbys_0103</name>
</gene>
<dbReference type="OrthoDB" id="9808735at2"/>
<dbReference type="PROSITE" id="PS51257">
    <property type="entry name" value="PROKAR_LIPOPROTEIN"/>
    <property type="match status" value="1"/>
</dbReference>
<dbReference type="SUPFAM" id="SSF52821">
    <property type="entry name" value="Rhodanese/Cell cycle control phosphatase"/>
    <property type="match status" value="1"/>
</dbReference>
<dbReference type="PROSITE" id="PS51352">
    <property type="entry name" value="THIOREDOXIN_2"/>
    <property type="match status" value="1"/>
</dbReference>
<dbReference type="InterPro" id="IPR017937">
    <property type="entry name" value="Thioredoxin_CS"/>
</dbReference>
<dbReference type="Proteomes" id="UP000007435">
    <property type="component" value="Chromosome"/>
</dbReference>
<dbReference type="InterPro" id="IPR001763">
    <property type="entry name" value="Rhodanese-like_dom"/>
</dbReference>
<dbReference type="KEGG" id="lby:Lbys_0103"/>
<dbReference type="CDD" id="cd02947">
    <property type="entry name" value="TRX_family"/>
    <property type="match status" value="1"/>
</dbReference>
<sequence length="225" mass="25359">MYKHLLLLLLGTGACAQKLSAEELSKKLEAEPQVQLVDVRTPSEFKAGHIPNASNIDVRSPQFNSMVATLDKSKPVYIYCLSGGRSSSAANKLREMGFQEVIEMPGGMMEWRNKSLPEEKLIVKSEGLSLEEYRHMIPTNLPVLIDFYADWCAPCKKMKPYIEAIEKEGKVKVIRIDADQNPRLMKELNIVGLPVIKLQKGDKTWEHVGFVSEMDLRAQIAEITK</sequence>
<dbReference type="InterPro" id="IPR050229">
    <property type="entry name" value="GlpE_sulfurtransferase"/>
</dbReference>
<proteinExistence type="predicted"/>
<organism evidence="4 5">
    <name type="scientific">Leadbetterella byssophila (strain DSM 17132 / JCM 16389 / KACC 11308 / NBRC 106382 / 4M15)</name>
    <dbReference type="NCBI Taxonomy" id="649349"/>
    <lineage>
        <taxon>Bacteria</taxon>
        <taxon>Pseudomonadati</taxon>
        <taxon>Bacteroidota</taxon>
        <taxon>Cytophagia</taxon>
        <taxon>Cytophagales</taxon>
        <taxon>Leadbetterellaceae</taxon>
        <taxon>Leadbetterella</taxon>
    </lineage>
</organism>
<dbReference type="PANTHER" id="PTHR43031:SF1">
    <property type="entry name" value="PYRIDINE NUCLEOTIDE-DISULPHIDE OXIDOREDUCTASE"/>
    <property type="match status" value="1"/>
</dbReference>
<dbReference type="PROSITE" id="PS50206">
    <property type="entry name" value="RHODANESE_3"/>
    <property type="match status" value="1"/>
</dbReference>
<dbReference type="HOGENOM" id="CLU_083326_0_0_10"/>
<dbReference type="InterPro" id="IPR013766">
    <property type="entry name" value="Thioredoxin_domain"/>
</dbReference>
<dbReference type="RefSeq" id="WP_013406955.1">
    <property type="nucleotide sequence ID" value="NC_014655.1"/>
</dbReference>
<dbReference type="PROSITE" id="PS00194">
    <property type="entry name" value="THIOREDOXIN_1"/>
    <property type="match status" value="1"/>
</dbReference>
<reference evidence="4 5" key="2">
    <citation type="journal article" date="2011" name="Stand. Genomic Sci.">
        <title>Complete genome sequence of Leadbetterella byssophila type strain (4M15).</title>
        <authorList>
            <person name="Abt B."/>
            <person name="Teshima H."/>
            <person name="Lucas S."/>
            <person name="Lapidus A."/>
            <person name="Del Rio T.G."/>
            <person name="Nolan M."/>
            <person name="Tice H."/>
            <person name="Cheng J.F."/>
            <person name="Pitluck S."/>
            <person name="Liolios K."/>
            <person name="Pagani I."/>
            <person name="Ivanova N."/>
            <person name="Mavromatis K."/>
            <person name="Pati A."/>
            <person name="Tapia R."/>
            <person name="Han C."/>
            <person name="Goodwin L."/>
            <person name="Chen A."/>
            <person name="Palaniappan K."/>
            <person name="Land M."/>
            <person name="Hauser L."/>
            <person name="Chang Y.J."/>
            <person name="Jeffries C.D."/>
            <person name="Rohde M."/>
            <person name="Goker M."/>
            <person name="Tindall B.J."/>
            <person name="Detter J.C."/>
            <person name="Woyke T."/>
            <person name="Bristow J."/>
            <person name="Eisen J.A."/>
            <person name="Markowitz V."/>
            <person name="Hugenholtz P."/>
            <person name="Klenk H.P."/>
            <person name="Kyrpides N.C."/>
        </authorList>
    </citation>
    <scope>NUCLEOTIDE SEQUENCE [LARGE SCALE GENOMIC DNA]</scope>
    <source>
        <strain evidence="5">DSM 17132 / JCM 16389 / KACC 11308 / NBRC 106382 / 4M15</strain>
    </source>
</reference>
<dbReference type="PANTHER" id="PTHR43031">
    <property type="entry name" value="FAD-DEPENDENT OXIDOREDUCTASE"/>
    <property type="match status" value="1"/>
</dbReference>
<dbReference type="eggNOG" id="COG0607">
    <property type="taxonomic scope" value="Bacteria"/>
</dbReference>
<evidence type="ECO:0000259" key="3">
    <source>
        <dbReference type="PROSITE" id="PS51352"/>
    </source>
</evidence>
<keyword evidence="1" id="KW-0676">Redox-active center</keyword>
<dbReference type="InterPro" id="IPR036249">
    <property type="entry name" value="Thioredoxin-like_sf"/>
</dbReference>
<dbReference type="AlphaFoldDB" id="E4RSP9"/>
<dbReference type="SUPFAM" id="SSF52833">
    <property type="entry name" value="Thioredoxin-like"/>
    <property type="match status" value="1"/>
</dbReference>
<dbReference type="STRING" id="649349.Lbys_0103"/>
<dbReference type="Gene3D" id="3.40.30.10">
    <property type="entry name" value="Glutaredoxin"/>
    <property type="match status" value="1"/>
</dbReference>
<evidence type="ECO:0000259" key="2">
    <source>
        <dbReference type="PROSITE" id="PS50206"/>
    </source>
</evidence>
<name>E4RSP9_LEAB4</name>
<dbReference type="CDD" id="cd00158">
    <property type="entry name" value="RHOD"/>
    <property type="match status" value="1"/>
</dbReference>
<dbReference type="eggNOG" id="COG0526">
    <property type="taxonomic scope" value="Bacteria"/>
</dbReference>
<accession>E4RSP9</accession>
<dbReference type="Pfam" id="PF00085">
    <property type="entry name" value="Thioredoxin"/>
    <property type="match status" value="1"/>
</dbReference>
<dbReference type="Gene3D" id="3.40.250.10">
    <property type="entry name" value="Rhodanese-like domain"/>
    <property type="match status" value="1"/>
</dbReference>
<feature type="domain" description="Thioredoxin" evidence="3">
    <location>
        <begin position="110"/>
        <end position="225"/>
    </location>
</feature>
<evidence type="ECO:0000313" key="5">
    <source>
        <dbReference type="Proteomes" id="UP000007435"/>
    </source>
</evidence>
<dbReference type="Pfam" id="PF00581">
    <property type="entry name" value="Rhodanese"/>
    <property type="match status" value="1"/>
</dbReference>
<reference key="1">
    <citation type="submission" date="2010-11" db="EMBL/GenBank/DDBJ databases">
        <title>The complete genome of Leadbetterella byssophila DSM 17132.</title>
        <authorList>
            <consortium name="US DOE Joint Genome Institute (JGI-PGF)"/>
            <person name="Lucas S."/>
            <person name="Copeland A."/>
            <person name="Lapidus A."/>
            <person name="Glavina del Rio T."/>
            <person name="Dalin E."/>
            <person name="Tice H."/>
            <person name="Bruce D."/>
            <person name="Goodwin L."/>
            <person name="Pitluck S."/>
            <person name="Kyrpides N."/>
            <person name="Mavromatis K."/>
            <person name="Ivanova N."/>
            <person name="Teshima H."/>
            <person name="Brettin T."/>
            <person name="Detter J.C."/>
            <person name="Han C."/>
            <person name="Tapia R."/>
            <person name="Land M."/>
            <person name="Hauser L."/>
            <person name="Markowitz V."/>
            <person name="Cheng J.-F."/>
            <person name="Hugenholtz P."/>
            <person name="Woyke T."/>
            <person name="Wu D."/>
            <person name="Tindall B."/>
            <person name="Pomrenke H.G."/>
            <person name="Brambilla E."/>
            <person name="Klenk H.-P."/>
            <person name="Eisen J.A."/>
        </authorList>
    </citation>
    <scope>NUCLEOTIDE SEQUENCE [LARGE SCALE GENOMIC DNA]</scope>
    <source>
        <strain>DSM 17132</strain>
    </source>
</reference>
<protein>
    <submittedName>
        <fullName evidence="4">Rhodanese domain protein</fullName>
    </submittedName>
</protein>
<dbReference type="SMART" id="SM00450">
    <property type="entry name" value="RHOD"/>
    <property type="match status" value="1"/>
</dbReference>
<keyword evidence="5" id="KW-1185">Reference proteome</keyword>
<evidence type="ECO:0000313" key="4">
    <source>
        <dbReference type="EMBL" id="ADQ15899.1"/>
    </source>
</evidence>
<feature type="domain" description="Rhodanese" evidence="2">
    <location>
        <begin position="30"/>
        <end position="120"/>
    </location>
</feature>
<dbReference type="InterPro" id="IPR036873">
    <property type="entry name" value="Rhodanese-like_dom_sf"/>
</dbReference>
<dbReference type="EMBL" id="CP002305">
    <property type="protein sequence ID" value="ADQ15899.1"/>
    <property type="molecule type" value="Genomic_DNA"/>
</dbReference>
<evidence type="ECO:0000256" key="1">
    <source>
        <dbReference type="ARBA" id="ARBA00023284"/>
    </source>
</evidence>